<dbReference type="Pfam" id="PF00389">
    <property type="entry name" value="2-Hacid_dh"/>
    <property type="match status" value="1"/>
</dbReference>
<dbReference type="InterPro" id="IPR006140">
    <property type="entry name" value="D-isomer_DH_NAD-bd"/>
</dbReference>
<dbReference type="PROSITE" id="PS00670">
    <property type="entry name" value="D_2_HYDROXYACID_DH_2"/>
    <property type="match status" value="1"/>
</dbReference>
<name>A0A1H3LC54_9EURY</name>
<dbReference type="Proteomes" id="UP000199079">
    <property type="component" value="Unassembled WGS sequence"/>
</dbReference>
<feature type="domain" description="D-isomer specific 2-hydroxyacid dehydrogenase NAD-binding" evidence="6">
    <location>
        <begin position="114"/>
        <end position="289"/>
    </location>
</feature>
<gene>
    <name evidence="7" type="ORF">SAMN05216564_1078</name>
</gene>
<reference evidence="8" key="1">
    <citation type="submission" date="2016-10" db="EMBL/GenBank/DDBJ databases">
        <authorList>
            <person name="Varghese N."/>
            <person name="Submissions S."/>
        </authorList>
    </citation>
    <scope>NUCLEOTIDE SEQUENCE [LARGE SCALE GENOMIC DNA]</scope>
    <source>
        <strain evidence="8">DC30,IBRC 10041,KCTC 4046</strain>
    </source>
</reference>
<dbReference type="GO" id="GO:0016616">
    <property type="term" value="F:oxidoreductase activity, acting on the CH-OH group of donors, NAD or NADP as acceptor"/>
    <property type="evidence" value="ECO:0007669"/>
    <property type="project" value="InterPro"/>
</dbReference>
<dbReference type="InterPro" id="IPR036291">
    <property type="entry name" value="NAD(P)-bd_dom_sf"/>
</dbReference>
<dbReference type="EMBL" id="FNPC01000007">
    <property type="protein sequence ID" value="SDY61524.1"/>
    <property type="molecule type" value="Genomic_DNA"/>
</dbReference>
<evidence type="ECO:0000313" key="7">
    <source>
        <dbReference type="EMBL" id="SDY61524.1"/>
    </source>
</evidence>
<dbReference type="GO" id="GO:0051287">
    <property type="term" value="F:NAD binding"/>
    <property type="evidence" value="ECO:0007669"/>
    <property type="project" value="InterPro"/>
</dbReference>
<dbReference type="AlphaFoldDB" id="A0A1H3LC54"/>
<dbReference type="SUPFAM" id="SSF51735">
    <property type="entry name" value="NAD(P)-binding Rossmann-fold domains"/>
    <property type="match status" value="1"/>
</dbReference>
<evidence type="ECO:0000256" key="2">
    <source>
        <dbReference type="ARBA" id="ARBA00023002"/>
    </source>
</evidence>
<evidence type="ECO:0000256" key="4">
    <source>
        <dbReference type="RuleBase" id="RU003719"/>
    </source>
</evidence>
<evidence type="ECO:0000259" key="6">
    <source>
        <dbReference type="Pfam" id="PF02826"/>
    </source>
</evidence>
<evidence type="ECO:0000313" key="8">
    <source>
        <dbReference type="Proteomes" id="UP000199079"/>
    </source>
</evidence>
<dbReference type="CDD" id="cd05299">
    <property type="entry name" value="CtBP_dh"/>
    <property type="match status" value="1"/>
</dbReference>
<protein>
    <submittedName>
        <fullName evidence="7">D-3-phosphoglycerate dehydrogenase</fullName>
    </submittedName>
</protein>
<keyword evidence="8" id="KW-1185">Reference proteome</keyword>
<dbReference type="InterPro" id="IPR043322">
    <property type="entry name" value="CtBP"/>
</dbReference>
<keyword evidence="3" id="KW-0520">NAD</keyword>
<proteinExistence type="inferred from homology"/>
<sequence>MTEPVRAVMLDPDWFGDVEAEREHFEHLLNNDVVVDAIDCTDEEIPERVDDADLLLTHYTEVSANSMDATGCSVVARYATGIDGIDIDAATERGIRVTRVPTYCNNEVGMHAVSLALALVRGLPMYDAATSDGVWEWRDPVPIHPVEDLTFGLLAFGNKAQAAGEKAATLGFDVCAYDPYLDDETIRENGARPVDFEELLESADIVSIHMPLTEETESMIDADVIDQLDDNAVLVNTARGRIIDEEALRTALEDDRLRGAGLDVFREEPPSPDNPLLNREDVIATPHAAWYSTRSEEVLRQRGTEIAVAAYNGEIVDGLVNPDAF</sequence>
<dbReference type="PANTHER" id="PTHR43761:SF1">
    <property type="entry name" value="D-ISOMER SPECIFIC 2-HYDROXYACID DEHYDROGENASE CATALYTIC DOMAIN-CONTAINING PROTEIN-RELATED"/>
    <property type="match status" value="1"/>
</dbReference>
<accession>A0A1H3LC54</accession>
<comment type="similarity">
    <text evidence="1 4">Belongs to the D-isomer specific 2-hydroxyacid dehydrogenase family.</text>
</comment>
<dbReference type="InterPro" id="IPR029753">
    <property type="entry name" value="D-isomer_DH_CS"/>
</dbReference>
<dbReference type="SUPFAM" id="SSF52283">
    <property type="entry name" value="Formate/glycerate dehydrogenase catalytic domain-like"/>
    <property type="match status" value="1"/>
</dbReference>
<dbReference type="Pfam" id="PF02826">
    <property type="entry name" value="2-Hacid_dh_C"/>
    <property type="match status" value="1"/>
</dbReference>
<dbReference type="PANTHER" id="PTHR43761">
    <property type="entry name" value="D-ISOMER SPECIFIC 2-HYDROXYACID DEHYDROGENASE FAMILY PROTEIN (AFU_ORTHOLOGUE AFUA_1G13630)"/>
    <property type="match status" value="1"/>
</dbReference>
<dbReference type="Gene3D" id="3.40.50.720">
    <property type="entry name" value="NAD(P)-binding Rossmann-like Domain"/>
    <property type="match status" value="2"/>
</dbReference>
<keyword evidence="2 4" id="KW-0560">Oxidoreductase</keyword>
<evidence type="ECO:0000256" key="1">
    <source>
        <dbReference type="ARBA" id="ARBA00005854"/>
    </source>
</evidence>
<dbReference type="GO" id="GO:0003714">
    <property type="term" value="F:transcription corepressor activity"/>
    <property type="evidence" value="ECO:0007669"/>
    <property type="project" value="InterPro"/>
</dbReference>
<feature type="domain" description="D-isomer specific 2-hydroxyacid dehydrogenase catalytic" evidence="5">
    <location>
        <begin position="22"/>
        <end position="290"/>
    </location>
</feature>
<evidence type="ECO:0000256" key="3">
    <source>
        <dbReference type="ARBA" id="ARBA00023027"/>
    </source>
</evidence>
<dbReference type="InterPro" id="IPR006139">
    <property type="entry name" value="D-isomer_2_OHA_DH_cat_dom"/>
</dbReference>
<evidence type="ECO:0000259" key="5">
    <source>
        <dbReference type="Pfam" id="PF00389"/>
    </source>
</evidence>
<dbReference type="InterPro" id="IPR050418">
    <property type="entry name" value="D-iso_2-hydroxyacid_DH_PdxB"/>
</dbReference>
<organism evidence="7 8">
    <name type="scientific">Halopenitus persicus</name>
    <dbReference type="NCBI Taxonomy" id="1048396"/>
    <lineage>
        <taxon>Archaea</taxon>
        <taxon>Methanobacteriati</taxon>
        <taxon>Methanobacteriota</taxon>
        <taxon>Stenosarchaea group</taxon>
        <taxon>Halobacteria</taxon>
        <taxon>Halobacteriales</taxon>
        <taxon>Haloferacaceae</taxon>
        <taxon>Halopenitus</taxon>
    </lineage>
</organism>